<accession>A0ABQ7ENX3</accession>
<protein>
    <recommendedName>
        <fullName evidence="4">Secreted protein</fullName>
    </recommendedName>
</protein>
<dbReference type="Proteomes" id="UP000266723">
    <property type="component" value="Unassembled WGS sequence"/>
</dbReference>
<evidence type="ECO:0000256" key="1">
    <source>
        <dbReference type="SAM" id="MobiDB-lite"/>
    </source>
</evidence>
<name>A0ABQ7ENX3_BRACR</name>
<evidence type="ECO:0000313" key="2">
    <source>
        <dbReference type="EMBL" id="KAF3605057.1"/>
    </source>
</evidence>
<proteinExistence type="predicted"/>
<dbReference type="EMBL" id="QGKV02000297">
    <property type="protein sequence ID" value="KAF3605057.1"/>
    <property type="molecule type" value="Genomic_DNA"/>
</dbReference>
<evidence type="ECO:0008006" key="4">
    <source>
        <dbReference type="Google" id="ProtNLM"/>
    </source>
</evidence>
<organism evidence="2 3">
    <name type="scientific">Brassica cretica</name>
    <name type="common">Mustard</name>
    <dbReference type="NCBI Taxonomy" id="69181"/>
    <lineage>
        <taxon>Eukaryota</taxon>
        <taxon>Viridiplantae</taxon>
        <taxon>Streptophyta</taxon>
        <taxon>Embryophyta</taxon>
        <taxon>Tracheophyta</taxon>
        <taxon>Spermatophyta</taxon>
        <taxon>Magnoliopsida</taxon>
        <taxon>eudicotyledons</taxon>
        <taxon>Gunneridae</taxon>
        <taxon>Pentapetalae</taxon>
        <taxon>rosids</taxon>
        <taxon>malvids</taxon>
        <taxon>Brassicales</taxon>
        <taxon>Brassicaceae</taxon>
        <taxon>Brassiceae</taxon>
        <taxon>Brassica</taxon>
    </lineage>
</organism>
<gene>
    <name evidence="2" type="ORF">DY000_02045371</name>
</gene>
<reference evidence="2 3" key="1">
    <citation type="journal article" date="2020" name="BMC Genomics">
        <title>Intraspecific diversification of the crop wild relative Brassica cretica Lam. using demographic model selection.</title>
        <authorList>
            <person name="Kioukis A."/>
            <person name="Michalopoulou V.A."/>
            <person name="Briers L."/>
            <person name="Pirintsos S."/>
            <person name="Studholme D.J."/>
            <person name="Pavlidis P."/>
            <person name="Sarris P.F."/>
        </authorList>
    </citation>
    <scope>NUCLEOTIDE SEQUENCE [LARGE SCALE GENOMIC DNA]</scope>
    <source>
        <strain evidence="3">cv. PFS-1207/04</strain>
    </source>
</reference>
<evidence type="ECO:0000313" key="3">
    <source>
        <dbReference type="Proteomes" id="UP000266723"/>
    </source>
</evidence>
<feature type="region of interest" description="Disordered" evidence="1">
    <location>
        <begin position="49"/>
        <end position="68"/>
    </location>
</feature>
<keyword evidence="3" id="KW-1185">Reference proteome</keyword>
<sequence>MGLQGQLSDVSSDSLPLMLVSLLAVFLSRLRSLLLPPCDSASNLPLDDGSIIASQHNRPRRSAEPEPALLVPKRRRRRFRLRRVSVKAA</sequence>
<comment type="caution">
    <text evidence="2">The sequence shown here is derived from an EMBL/GenBank/DDBJ whole genome shotgun (WGS) entry which is preliminary data.</text>
</comment>